<evidence type="ECO:0000313" key="4">
    <source>
        <dbReference type="Proteomes" id="UP000469424"/>
    </source>
</evidence>
<reference evidence="3 4" key="1">
    <citation type="submission" date="2019-08" db="EMBL/GenBank/DDBJ databases">
        <title>In-depth cultivation of the pig gut microbiome towards novel bacterial diversity and tailored functional studies.</title>
        <authorList>
            <person name="Wylensek D."/>
            <person name="Hitch T.C.A."/>
            <person name="Clavel T."/>
        </authorList>
    </citation>
    <scope>NUCLEOTIDE SEQUENCE [LARGE SCALE GENOMIC DNA]</scope>
    <source>
        <strain evidence="3 4">WCA-MUC-591-APC-4B</strain>
    </source>
</reference>
<keyword evidence="2" id="KW-0812">Transmembrane</keyword>
<proteinExistence type="predicted"/>
<evidence type="ECO:0000256" key="2">
    <source>
        <dbReference type="SAM" id="Phobius"/>
    </source>
</evidence>
<keyword evidence="2" id="KW-1133">Transmembrane helix</keyword>
<accession>A0A6N7XKK6</accession>
<dbReference type="EMBL" id="VUNA01000037">
    <property type="protein sequence ID" value="MST71504.1"/>
    <property type="molecule type" value="Genomic_DNA"/>
</dbReference>
<feature type="transmembrane region" description="Helical" evidence="2">
    <location>
        <begin position="63"/>
        <end position="82"/>
    </location>
</feature>
<feature type="region of interest" description="Disordered" evidence="1">
    <location>
        <begin position="37"/>
        <end position="58"/>
    </location>
</feature>
<dbReference type="Proteomes" id="UP000469424">
    <property type="component" value="Unassembled WGS sequence"/>
</dbReference>
<keyword evidence="4" id="KW-1185">Reference proteome</keyword>
<comment type="caution">
    <text evidence="3">The sequence shown here is derived from an EMBL/GenBank/DDBJ whole genome shotgun (WGS) entry which is preliminary data.</text>
</comment>
<sequence>MSIDLVVDYSIVANPRYYKCEVISYYLDHRLVAEHKDKDDKDQTVTVSKPALDSPKTGDESSLLIWIAIAAIAAGLGGFITAREVRKRKDRD</sequence>
<name>A0A6N7XKK6_9FIRM</name>
<evidence type="ECO:0000256" key="1">
    <source>
        <dbReference type="SAM" id="MobiDB-lite"/>
    </source>
</evidence>
<dbReference type="AlphaFoldDB" id="A0A6N7XKK6"/>
<evidence type="ECO:0000313" key="3">
    <source>
        <dbReference type="EMBL" id="MST71504.1"/>
    </source>
</evidence>
<protein>
    <submittedName>
        <fullName evidence="3">LPXTG cell wall anchor domain-containing protein</fullName>
    </submittedName>
</protein>
<dbReference type="Gene3D" id="2.60.40.3930">
    <property type="match status" value="1"/>
</dbReference>
<keyword evidence="2" id="KW-0472">Membrane</keyword>
<dbReference type="NCBIfam" id="TIGR01167">
    <property type="entry name" value="LPXTG_anchor"/>
    <property type="match status" value="1"/>
</dbReference>
<gene>
    <name evidence="3" type="ORF">FYJ65_09360</name>
</gene>
<organism evidence="3 4">
    <name type="scientific">Mogibacterium kristiansenii</name>
    <dbReference type="NCBI Taxonomy" id="2606708"/>
    <lineage>
        <taxon>Bacteria</taxon>
        <taxon>Bacillati</taxon>
        <taxon>Bacillota</taxon>
        <taxon>Clostridia</taxon>
        <taxon>Peptostreptococcales</taxon>
        <taxon>Anaerovoracaceae</taxon>
        <taxon>Mogibacterium</taxon>
    </lineage>
</organism>